<reference evidence="2" key="3">
    <citation type="submission" date="2015-04" db="UniProtKB">
        <authorList>
            <consortium name="EnsemblPlants"/>
        </authorList>
    </citation>
    <scope>IDENTIFICATION</scope>
</reference>
<dbReference type="Gramene" id="LPERR06G13470.1">
    <property type="protein sequence ID" value="LPERR06G13470.1"/>
    <property type="gene ID" value="LPERR06G13470"/>
</dbReference>
<organism evidence="2 3">
    <name type="scientific">Leersia perrieri</name>
    <dbReference type="NCBI Taxonomy" id="77586"/>
    <lineage>
        <taxon>Eukaryota</taxon>
        <taxon>Viridiplantae</taxon>
        <taxon>Streptophyta</taxon>
        <taxon>Embryophyta</taxon>
        <taxon>Tracheophyta</taxon>
        <taxon>Spermatophyta</taxon>
        <taxon>Magnoliopsida</taxon>
        <taxon>Liliopsida</taxon>
        <taxon>Poales</taxon>
        <taxon>Poaceae</taxon>
        <taxon>BOP clade</taxon>
        <taxon>Oryzoideae</taxon>
        <taxon>Oryzeae</taxon>
        <taxon>Oryzinae</taxon>
        <taxon>Leersia</taxon>
    </lineage>
</organism>
<reference evidence="3" key="2">
    <citation type="submission" date="2013-12" db="EMBL/GenBank/DDBJ databases">
        <authorList>
            <person name="Yu Y."/>
            <person name="Lee S."/>
            <person name="de Baynast K."/>
            <person name="Wissotski M."/>
            <person name="Liu L."/>
            <person name="Talag J."/>
            <person name="Goicoechea J."/>
            <person name="Angelova A."/>
            <person name="Jetty R."/>
            <person name="Kudrna D."/>
            <person name="Golser W."/>
            <person name="Rivera L."/>
            <person name="Zhang J."/>
            <person name="Wing R."/>
        </authorList>
    </citation>
    <scope>NUCLEOTIDE SEQUENCE</scope>
</reference>
<reference evidence="2 3" key="1">
    <citation type="submission" date="2012-08" db="EMBL/GenBank/DDBJ databases">
        <title>Oryza genome evolution.</title>
        <authorList>
            <person name="Wing R.A."/>
        </authorList>
    </citation>
    <scope>NUCLEOTIDE SEQUENCE</scope>
</reference>
<proteinExistence type="predicted"/>
<dbReference type="Proteomes" id="UP000032180">
    <property type="component" value="Chromosome 6"/>
</dbReference>
<dbReference type="EnsemblPlants" id="LPERR06G13470.1">
    <property type="protein sequence ID" value="LPERR06G13470.1"/>
    <property type="gene ID" value="LPERR06G13470"/>
</dbReference>
<protein>
    <submittedName>
        <fullName evidence="2">Uncharacterized protein</fullName>
    </submittedName>
</protein>
<dbReference type="AlphaFoldDB" id="A0A0D9WQM9"/>
<sequence>MIKEGVDDDSDLSKRRCSSIGEAVRMFSGNKFTQETIADWFQCFIGLDDDTQIWFAYDDADNFNVNNQEKSVALPSQSRSGHPIKNSEVLSAPNLGADAPLPMSYMKDLPRELVTKATKKRRDSTSARLTTSQAEAKKKKLVAHQPQTPNTSTDDGDDEVDAAAAMIF</sequence>
<name>A0A0D9WQM9_9ORYZ</name>
<dbReference type="HOGENOM" id="CLU_1588839_0_0_1"/>
<feature type="region of interest" description="Disordered" evidence="1">
    <location>
        <begin position="71"/>
        <end position="97"/>
    </location>
</feature>
<feature type="compositionally biased region" description="Polar residues" evidence="1">
    <location>
        <begin position="71"/>
        <end position="80"/>
    </location>
</feature>
<keyword evidence="3" id="KW-1185">Reference proteome</keyword>
<accession>A0A0D9WQM9</accession>
<evidence type="ECO:0000313" key="2">
    <source>
        <dbReference type="EnsemblPlants" id="LPERR06G13470.1"/>
    </source>
</evidence>
<evidence type="ECO:0000313" key="3">
    <source>
        <dbReference type="Proteomes" id="UP000032180"/>
    </source>
</evidence>
<evidence type="ECO:0000256" key="1">
    <source>
        <dbReference type="SAM" id="MobiDB-lite"/>
    </source>
</evidence>
<feature type="region of interest" description="Disordered" evidence="1">
    <location>
        <begin position="116"/>
        <end position="168"/>
    </location>
</feature>